<organism evidence="2 3">
    <name type="scientific">Liparis tanakae</name>
    <name type="common">Tanaka's snailfish</name>
    <dbReference type="NCBI Taxonomy" id="230148"/>
    <lineage>
        <taxon>Eukaryota</taxon>
        <taxon>Metazoa</taxon>
        <taxon>Chordata</taxon>
        <taxon>Craniata</taxon>
        <taxon>Vertebrata</taxon>
        <taxon>Euteleostomi</taxon>
        <taxon>Actinopterygii</taxon>
        <taxon>Neopterygii</taxon>
        <taxon>Teleostei</taxon>
        <taxon>Neoteleostei</taxon>
        <taxon>Acanthomorphata</taxon>
        <taxon>Eupercaria</taxon>
        <taxon>Perciformes</taxon>
        <taxon>Cottioidei</taxon>
        <taxon>Cottales</taxon>
        <taxon>Liparidae</taxon>
        <taxon>Liparis</taxon>
    </lineage>
</organism>
<protein>
    <submittedName>
        <fullName evidence="2">Uncharacterized protein</fullName>
    </submittedName>
</protein>
<comment type="caution">
    <text evidence="2">The sequence shown here is derived from an EMBL/GenBank/DDBJ whole genome shotgun (WGS) entry which is preliminary data.</text>
</comment>
<feature type="region of interest" description="Disordered" evidence="1">
    <location>
        <begin position="102"/>
        <end position="130"/>
    </location>
</feature>
<dbReference type="OrthoDB" id="10640100at2759"/>
<feature type="compositionally biased region" description="Basic and acidic residues" evidence="1">
    <location>
        <begin position="102"/>
        <end position="111"/>
    </location>
</feature>
<gene>
    <name evidence="2" type="ORF">EYF80_041578</name>
</gene>
<keyword evidence="3" id="KW-1185">Reference proteome</keyword>
<feature type="compositionally biased region" description="Polar residues" evidence="1">
    <location>
        <begin position="115"/>
        <end position="130"/>
    </location>
</feature>
<dbReference type="EMBL" id="SRLO01000706">
    <property type="protein sequence ID" value="TNN48219.1"/>
    <property type="molecule type" value="Genomic_DNA"/>
</dbReference>
<evidence type="ECO:0000313" key="2">
    <source>
        <dbReference type="EMBL" id="TNN48219.1"/>
    </source>
</evidence>
<evidence type="ECO:0000256" key="1">
    <source>
        <dbReference type="SAM" id="MobiDB-lite"/>
    </source>
</evidence>
<proteinExistence type="predicted"/>
<dbReference type="AlphaFoldDB" id="A0A4Z2G3Y0"/>
<sequence length="305" mass="33245">MVLVATPFVFPQIGPTHPLSDLQLLHPVLVHFPLATRTFLGPPQVQHQQVGDAPVLREGEAQGRFGLAAGLGVSVHAVDSGAAGSAFGVPVDAIRMAVHSARDSASCRRGGDNPGLTSATARHGSSSCSRLMSGVSTRMMDLLRRRKASFTYAKEEERRSTSCGVKDTNRNIPSAPEPPTSSQQCMRAMPSERRIMLSSCRTVILQADLVTPPELSRCRRRLYCSTMNSFDSTEIYTGGCATVKWGSQPWTRTHTHSLCRLTHTHTVGLNCLAKSRYLRISSSEYSRSTDSSPRQCRSTMRLAMA</sequence>
<dbReference type="Proteomes" id="UP000314294">
    <property type="component" value="Unassembled WGS sequence"/>
</dbReference>
<accession>A0A4Z2G3Y0</accession>
<evidence type="ECO:0000313" key="3">
    <source>
        <dbReference type="Proteomes" id="UP000314294"/>
    </source>
</evidence>
<reference evidence="2 3" key="1">
    <citation type="submission" date="2019-03" db="EMBL/GenBank/DDBJ databases">
        <title>First draft genome of Liparis tanakae, snailfish: a comprehensive survey of snailfish specific genes.</title>
        <authorList>
            <person name="Kim W."/>
            <person name="Song I."/>
            <person name="Jeong J.-H."/>
            <person name="Kim D."/>
            <person name="Kim S."/>
            <person name="Ryu S."/>
            <person name="Song J.Y."/>
            <person name="Lee S.K."/>
        </authorList>
    </citation>
    <scope>NUCLEOTIDE SEQUENCE [LARGE SCALE GENOMIC DNA]</scope>
    <source>
        <tissue evidence="2">Muscle</tissue>
    </source>
</reference>
<feature type="region of interest" description="Disordered" evidence="1">
    <location>
        <begin position="159"/>
        <end position="184"/>
    </location>
</feature>
<name>A0A4Z2G3Y0_9TELE</name>